<gene>
    <name evidence="1" type="ORF">AsAng_0046740</name>
</gene>
<proteinExistence type="predicted"/>
<sequence length="37" mass="4474">MFHQKKFSIIMEQIKSLWQISLRPKPFETSSKTTMFV</sequence>
<accession>A0A916DV22</accession>
<dbReference type="AlphaFoldDB" id="A0A916DV22"/>
<reference evidence="1" key="1">
    <citation type="submission" date="2022-09" db="EMBL/GenBank/DDBJ databases">
        <title>Aureispira anguillicida sp. nov., isolated from Leptocephalus of Japanese eel Anguilla japonica.</title>
        <authorList>
            <person name="Yuasa K."/>
            <person name="Mekata T."/>
            <person name="Ikunari K."/>
        </authorList>
    </citation>
    <scope>NUCLEOTIDE SEQUENCE</scope>
    <source>
        <strain evidence="1">EL160426</strain>
    </source>
</reference>
<dbReference type="Proteomes" id="UP001060919">
    <property type="component" value="Chromosome"/>
</dbReference>
<organism evidence="1 2">
    <name type="scientific">Aureispira anguillae</name>
    <dbReference type="NCBI Taxonomy" id="2864201"/>
    <lineage>
        <taxon>Bacteria</taxon>
        <taxon>Pseudomonadati</taxon>
        <taxon>Bacteroidota</taxon>
        <taxon>Saprospiria</taxon>
        <taxon>Saprospirales</taxon>
        <taxon>Saprospiraceae</taxon>
        <taxon>Aureispira</taxon>
    </lineage>
</organism>
<dbReference type="EMBL" id="AP026867">
    <property type="protein sequence ID" value="BDS13911.1"/>
    <property type="molecule type" value="Genomic_DNA"/>
</dbReference>
<dbReference type="KEGG" id="aup:AsAng_0046740"/>
<evidence type="ECO:0000313" key="2">
    <source>
        <dbReference type="Proteomes" id="UP001060919"/>
    </source>
</evidence>
<protein>
    <submittedName>
        <fullName evidence="1">Uncharacterized protein</fullName>
    </submittedName>
</protein>
<evidence type="ECO:0000313" key="1">
    <source>
        <dbReference type="EMBL" id="BDS13911.1"/>
    </source>
</evidence>
<name>A0A916DV22_9BACT</name>
<keyword evidence="2" id="KW-1185">Reference proteome</keyword>